<evidence type="ECO:0000256" key="1">
    <source>
        <dbReference type="SAM" id="Phobius"/>
    </source>
</evidence>
<dbReference type="Pfam" id="PF00756">
    <property type="entry name" value="Esterase"/>
    <property type="match status" value="1"/>
</dbReference>
<keyword evidence="1" id="KW-0812">Transmembrane</keyword>
<evidence type="ECO:0000313" key="2">
    <source>
        <dbReference type="EMBL" id="MFC5501091.1"/>
    </source>
</evidence>
<feature type="transmembrane region" description="Helical" evidence="1">
    <location>
        <begin position="12"/>
        <end position="32"/>
    </location>
</feature>
<protein>
    <submittedName>
        <fullName evidence="2">Alpha/beta hydrolase</fullName>
    </submittedName>
</protein>
<keyword evidence="2" id="KW-0378">Hydrolase</keyword>
<dbReference type="SUPFAM" id="SSF53474">
    <property type="entry name" value="alpha/beta-Hydrolases"/>
    <property type="match status" value="1"/>
</dbReference>
<dbReference type="InterPro" id="IPR000801">
    <property type="entry name" value="Esterase-like"/>
</dbReference>
<keyword evidence="1" id="KW-0472">Membrane</keyword>
<reference evidence="3" key="1">
    <citation type="journal article" date="2019" name="Int. J. Syst. Evol. Microbiol.">
        <title>The Global Catalogue of Microorganisms (GCM) 10K type strain sequencing project: providing services to taxonomists for standard genome sequencing and annotation.</title>
        <authorList>
            <consortium name="The Broad Institute Genomics Platform"/>
            <consortium name="The Broad Institute Genome Sequencing Center for Infectious Disease"/>
            <person name="Wu L."/>
            <person name="Ma J."/>
        </authorList>
    </citation>
    <scope>NUCLEOTIDE SEQUENCE [LARGE SCALE GENOMIC DNA]</scope>
    <source>
        <strain evidence="3">CGMCC 4.6997</strain>
    </source>
</reference>
<dbReference type="RefSeq" id="WP_386738694.1">
    <property type="nucleotide sequence ID" value="NZ_JBHSMG010000001.1"/>
</dbReference>
<sequence length="441" mass="45412">MDPALAGLALNSGWVPATVDLVALALLAFAVVGRADKWIAFTVATAAGVAVGLLTCWLATDQLDLFGVSLSPVSRAWVGAAFGGVAAAVEAMILGPRRRRVVAGLAIPALLIAGAFGVNADFGQYPTVGSLTGRPVAAPLPPGVLATQASGAPGSTAIGAEGRADPLWQRPPSGRMPDHGLVGSVSIPGTQSHFPARPAYIYLPPAALTAHPARLPVLVLLSGQPGGPANVVESGKVAQIFDAFARTHHGVAPIVVAPDQLTAPQVNPMCVDSAIGRSATYLTVDLPRWIRQHLTVQVTPDAWAIGGFSEGGTCSLQLGAAHPELFGGIVDVAGEIAPSNGDESQTIDRGFGGSRAAYRAALPLQVLAAHHYGRTVAILGTGEFDVVYGPIARRLGAAMASAGMRVSLAVSPGTSHDWHTVQWVLRTQLDPIYRQFGLEGR</sequence>
<feature type="transmembrane region" description="Helical" evidence="1">
    <location>
        <begin position="39"/>
        <end position="60"/>
    </location>
</feature>
<organism evidence="2 3">
    <name type="scientific">Lysinimonas soli</name>
    <dbReference type="NCBI Taxonomy" id="1074233"/>
    <lineage>
        <taxon>Bacteria</taxon>
        <taxon>Bacillati</taxon>
        <taxon>Actinomycetota</taxon>
        <taxon>Actinomycetes</taxon>
        <taxon>Micrococcales</taxon>
        <taxon>Microbacteriaceae</taxon>
        <taxon>Lysinimonas</taxon>
    </lineage>
</organism>
<name>A0ABW0NKG4_9MICO</name>
<feature type="transmembrane region" description="Helical" evidence="1">
    <location>
        <begin position="101"/>
        <end position="118"/>
    </location>
</feature>
<gene>
    <name evidence="2" type="ORF">ACFPJ4_02425</name>
</gene>
<dbReference type="PANTHER" id="PTHR48098">
    <property type="entry name" value="ENTEROCHELIN ESTERASE-RELATED"/>
    <property type="match status" value="1"/>
</dbReference>
<dbReference type="EMBL" id="JBHSMG010000001">
    <property type="protein sequence ID" value="MFC5501091.1"/>
    <property type="molecule type" value="Genomic_DNA"/>
</dbReference>
<dbReference type="Proteomes" id="UP001596039">
    <property type="component" value="Unassembled WGS sequence"/>
</dbReference>
<keyword evidence="3" id="KW-1185">Reference proteome</keyword>
<keyword evidence="1" id="KW-1133">Transmembrane helix</keyword>
<evidence type="ECO:0000313" key="3">
    <source>
        <dbReference type="Proteomes" id="UP001596039"/>
    </source>
</evidence>
<comment type="caution">
    <text evidence="2">The sequence shown here is derived from an EMBL/GenBank/DDBJ whole genome shotgun (WGS) entry which is preliminary data.</text>
</comment>
<proteinExistence type="predicted"/>
<dbReference type="InterPro" id="IPR050583">
    <property type="entry name" value="Mycobacterial_A85_antigen"/>
</dbReference>
<dbReference type="PANTHER" id="PTHR48098:SF1">
    <property type="entry name" value="DIACYLGLYCEROL ACYLTRANSFERASE_MYCOLYLTRANSFERASE AG85A"/>
    <property type="match status" value="1"/>
</dbReference>
<dbReference type="GO" id="GO:0016787">
    <property type="term" value="F:hydrolase activity"/>
    <property type="evidence" value="ECO:0007669"/>
    <property type="project" value="UniProtKB-KW"/>
</dbReference>
<accession>A0ABW0NKG4</accession>
<dbReference type="InterPro" id="IPR029058">
    <property type="entry name" value="AB_hydrolase_fold"/>
</dbReference>
<feature type="transmembrane region" description="Helical" evidence="1">
    <location>
        <begin position="76"/>
        <end position="94"/>
    </location>
</feature>
<dbReference type="Gene3D" id="3.40.50.1820">
    <property type="entry name" value="alpha/beta hydrolase"/>
    <property type="match status" value="1"/>
</dbReference>